<dbReference type="InterPro" id="IPR052337">
    <property type="entry name" value="SAT4-like"/>
</dbReference>
<feature type="region of interest" description="Disordered" evidence="6">
    <location>
        <begin position="344"/>
        <end position="401"/>
    </location>
</feature>
<dbReference type="InterPro" id="IPR049326">
    <property type="entry name" value="Rhodopsin_dom_fungi"/>
</dbReference>
<dbReference type="PANTHER" id="PTHR33048:SF146">
    <property type="entry name" value="INTEGRAL MEMBRANE PROTEIN"/>
    <property type="match status" value="1"/>
</dbReference>
<comment type="subcellular location">
    <subcellularLocation>
        <location evidence="1">Membrane</location>
        <topology evidence="1">Multi-pass membrane protein</topology>
    </subcellularLocation>
</comment>
<dbReference type="EMBL" id="MU858102">
    <property type="protein sequence ID" value="KAK4213925.1"/>
    <property type="molecule type" value="Genomic_DNA"/>
</dbReference>
<accession>A0AAN7BAG6</accession>
<evidence type="ECO:0000256" key="5">
    <source>
        <dbReference type="ARBA" id="ARBA00038359"/>
    </source>
</evidence>
<reference evidence="9" key="1">
    <citation type="journal article" date="2023" name="Mol. Phylogenet. Evol.">
        <title>Genome-scale phylogeny and comparative genomics of the fungal order Sordariales.</title>
        <authorList>
            <person name="Hensen N."/>
            <person name="Bonometti L."/>
            <person name="Westerberg I."/>
            <person name="Brannstrom I.O."/>
            <person name="Guillou S."/>
            <person name="Cros-Aarteil S."/>
            <person name="Calhoun S."/>
            <person name="Haridas S."/>
            <person name="Kuo A."/>
            <person name="Mondo S."/>
            <person name="Pangilinan J."/>
            <person name="Riley R."/>
            <person name="LaButti K."/>
            <person name="Andreopoulos B."/>
            <person name="Lipzen A."/>
            <person name="Chen C."/>
            <person name="Yan M."/>
            <person name="Daum C."/>
            <person name="Ng V."/>
            <person name="Clum A."/>
            <person name="Steindorff A."/>
            <person name="Ohm R.A."/>
            <person name="Martin F."/>
            <person name="Silar P."/>
            <person name="Natvig D.O."/>
            <person name="Lalanne C."/>
            <person name="Gautier V."/>
            <person name="Ament-Velasquez S.L."/>
            <person name="Kruys A."/>
            <person name="Hutchinson M.I."/>
            <person name="Powell A.J."/>
            <person name="Barry K."/>
            <person name="Miller A.N."/>
            <person name="Grigoriev I.V."/>
            <person name="Debuchy R."/>
            <person name="Gladieux P."/>
            <person name="Hiltunen Thoren M."/>
            <person name="Johannesson H."/>
        </authorList>
    </citation>
    <scope>NUCLEOTIDE SEQUENCE</scope>
    <source>
        <strain evidence="9">PSN293</strain>
    </source>
</reference>
<comment type="caution">
    <text evidence="9">The sequence shown here is derived from an EMBL/GenBank/DDBJ whole genome shotgun (WGS) entry which is preliminary data.</text>
</comment>
<dbReference type="PANTHER" id="PTHR33048">
    <property type="entry name" value="PTH11-LIKE INTEGRAL MEMBRANE PROTEIN (AFU_ORTHOLOGUE AFUA_5G11245)"/>
    <property type="match status" value="1"/>
</dbReference>
<feature type="transmembrane region" description="Helical" evidence="7">
    <location>
        <begin position="174"/>
        <end position="200"/>
    </location>
</feature>
<evidence type="ECO:0000256" key="2">
    <source>
        <dbReference type="ARBA" id="ARBA00022692"/>
    </source>
</evidence>
<gene>
    <name evidence="9" type="ORF">QBC37DRAFT_373594</name>
</gene>
<evidence type="ECO:0000259" key="8">
    <source>
        <dbReference type="Pfam" id="PF20684"/>
    </source>
</evidence>
<dbReference type="Pfam" id="PF20684">
    <property type="entry name" value="Fung_rhodopsin"/>
    <property type="match status" value="1"/>
</dbReference>
<keyword evidence="2 7" id="KW-0812">Transmembrane</keyword>
<evidence type="ECO:0000256" key="3">
    <source>
        <dbReference type="ARBA" id="ARBA00022989"/>
    </source>
</evidence>
<protein>
    <recommendedName>
        <fullName evidence="8">Rhodopsin domain-containing protein</fullName>
    </recommendedName>
</protein>
<dbReference type="GO" id="GO:0016020">
    <property type="term" value="C:membrane"/>
    <property type="evidence" value="ECO:0007669"/>
    <property type="project" value="UniProtKB-SubCell"/>
</dbReference>
<feature type="region of interest" description="Disordered" evidence="6">
    <location>
        <begin position="287"/>
        <end position="329"/>
    </location>
</feature>
<dbReference type="AlphaFoldDB" id="A0AAN7BAG6"/>
<feature type="transmembrane region" description="Helical" evidence="7">
    <location>
        <begin position="16"/>
        <end position="38"/>
    </location>
</feature>
<keyword evidence="3 7" id="KW-1133">Transmembrane helix</keyword>
<evidence type="ECO:0000256" key="7">
    <source>
        <dbReference type="SAM" id="Phobius"/>
    </source>
</evidence>
<evidence type="ECO:0000256" key="4">
    <source>
        <dbReference type="ARBA" id="ARBA00023136"/>
    </source>
</evidence>
<feature type="compositionally biased region" description="Basic and acidic residues" evidence="6">
    <location>
        <begin position="355"/>
        <end position="366"/>
    </location>
</feature>
<keyword evidence="10" id="KW-1185">Reference proteome</keyword>
<proteinExistence type="inferred from homology"/>
<comment type="similarity">
    <text evidence="5">Belongs to the SAT4 family.</text>
</comment>
<reference evidence="9" key="2">
    <citation type="submission" date="2023-05" db="EMBL/GenBank/DDBJ databases">
        <authorList>
            <consortium name="Lawrence Berkeley National Laboratory"/>
            <person name="Steindorff A."/>
            <person name="Hensen N."/>
            <person name="Bonometti L."/>
            <person name="Westerberg I."/>
            <person name="Brannstrom I.O."/>
            <person name="Guillou S."/>
            <person name="Cros-Aarteil S."/>
            <person name="Calhoun S."/>
            <person name="Haridas S."/>
            <person name="Kuo A."/>
            <person name="Mondo S."/>
            <person name="Pangilinan J."/>
            <person name="Riley R."/>
            <person name="Labutti K."/>
            <person name="Andreopoulos B."/>
            <person name="Lipzen A."/>
            <person name="Chen C."/>
            <person name="Yanf M."/>
            <person name="Daum C."/>
            <person name="Ng V."/>
            <person name="Clum A."/>
            <person name="Ohm R."/>
            <person name="Martin F."/>
            <person name="Silar P."/>
            <person name="Natvig D."/>
            <person name="Lalanne C."/>
            <person name="Gautier V."/>
            <person name="Ament-Velasquez S.L."/>
            <person name="Kruys A."/>
            <person name="Hutchinson M.I."/>
            <person name="Powell A.J."/>
            <person name="Barry K."/>
            <person name="Miller A.N."/>
            <person name="Grigoriev I.V."/>
            <person name="Debuchy R."/>
            <person name="Gladieux P."/>
            <person name="Thoren M.H."/>
            <person name="Johannesson H."/>
        </authorList>
    </citation>
    <scope>NUCLEOTIDE SEQUENCE</scope>
    <source>
        <strain evidence="9">PSN293</strain>
    </source>
</reference>
<dbReference type="Proteomes" id="UP001301769">
    <property type="component" value="Unassembled WGS sequence"/>
</dbReference>
<evidence type="ECO:0000256" key="1">
    <source>
        <dbReference type="ARBA" id="ARBA00004141"/>
    </source>
</evidence>
<evidence type="ECO:0000313" key="10">
    <source>
        <dbReference type="Proteomes" id="UP001301769"/>
    </source>
</evidence>
<keyword evidence="4 7" id="KW-0472">Membrane</keyword>
<feature type="domain" description="Rhodopsin" evidence="8">
    <location>
        <begin position="34"/>
        <end position="273"/>
    </location>
</feature>
<feature type="transmembrane region" description="Helical" evidence="7">
    <location>
        <begin position="128"/>
        <end position="149"/>
    </location>
</feature>
<feature type="transmembrane region" description="Helical" evidence="7">
    <location>
        <begin position="50"/>
        <end position="72"/>
    </location>
</feature>
<name>A0AAN7BAG6_9PEZI</name>
<feature type="transmembrane region" description="Helical" evidence="7">
    <location>
        <begin position="253"/>
        <end position="276"/>
    </location>
</feature>
<organism evidence="9 10">
    <name type="scientific">Rhypophila decipiens</name>
    <dbReference type="NCBI Taxonomy" id="261697"/>
    <lineage>
        <taxon>Eukaryota</taxon>
        <taxon>Fungi</taxon>
        <taxon>Dikarya</taxon>
        <taxon>Ascomycota</taxon>
        <taxon>Pezizomycotina</taxon>
        <taxon>Sordariomycetes</taxon>
        <taxon>Sordariomycetidae</taxon>
        <taxon>Sordariales</taxon>
        <taxon>Naviculisporaceae</taxon>
        <taxon>Rhypophila</taxon>
    </lineage>
</organism>
<feature type="transmembrane region" description="Helical" evidence="7">
    <location>
        <begin position="212"/>
        <end position="233"/>
    </location>
</feature>
<feature type="compositionally biased region" description="Gly residues" evidence="6">
    <location>
        <begin position="391"/>
        <end position="401"/>
    </location>
</feature>
<feature type="transmembrane region" description="Helical" evidence="7">
    <location>
        <begin position="92"/>
        <end position="116"/>
    </location>
</feature>
<evidence type="ECO:0000256" key="6">
    <source>
        <dbReference type="SAM" id="MobiDB-lite"/>
    </source>
</evidence>
<evidence type="ECO:0000313" key="9">
    <source>
        <dbReference type="EMBL" id="KAK4213925.1"/>
    </source>
</evidence>
<sequence length="401" mass="44386">MAVQLDNFNTEQKRQYVVATVAIGLVLSNTSFLLRVWMRLATVKRLTLEDWFMLAGLFLSYGTAGCLIYGLSTGLAQPFGSLTPEERRGFLLSIWIIQKFQPPTLFCIKASILIFNARIFKTRTFRRVSWGVGTFTLLWTIGSFFGTIFQCSPPSFFWDKSGGPKSGSCVSNTLLTIGLTSGVASCMGDIIIFLMPIPLLRKLKIDKKTRMGLIAVFTVGIFVVFTSFIRWIALLGAPRDGFNSNQVQVGVWTYLELSIGVTCANLPFLAPLLGCVGPRRSKSSKYYLRNRGGIPNSHTASQPRDQQQPPPHDETLAKPSRPRFSNGDGFTRLYDSISLSSLDRQMDDATNTDMDNNKMRESDGTDTKNLLAGSKDDIEMGSMIPQPGKVHFGGQGGGHFR</sequence>